<feature type="domain" description="Ion transport" evidence="13">
    <location>
        <begin position="33"/>
        <end position="331"/>
    </location>
</feature>
<reference evidence="14" key="1">
    <citation type="journal article" date="2020" name="J Insects Food Feed">
        <title>The yellow mealworm (Tenebrio molitor) genome: a resource for the emerging insects as food and feed industry.</title>
        <authorList>
            <person name="Eriksson T."/>
            <person name="Andere A."/>
            <person name="Kelstrup H."/>
            <person name="Emery V."/>
            <person name="Picard C."/>
        </authorList>
    </citation>
    <scope>NUCLEOTIDE SEQUENCE</scope>
    <source>
        <strain evidence="14">Stoneville</strain>
        <tissue evidence="14">Whole head</tissue>
    </source>
</reference>
<dbReference type="GO" id="GO:0008076">
    <property type="term" value="C:voltage-gated potassium channel complex"/>
    <property type="evidence" value="ECO:0007669"/>
    <property type="project" value="InterPro"/>
</dbReference>
<keyword evidence="7" id="KW-0630">Potassium</keyword>
<evidence type="ECO:0000256" key="12">
    <source>
        <dbReference type="SAM" id="Phobius"/>
    </source>
</evidence>
<feature type="transmembrane region" description="Helical" evidence="12">
    <location>
        <begin position="220"/>
        <end position="241"/>
    </location>
</feature>
<evidence type="ECO:0000313" key="14">
    <source>
        <dbReference type="EMBL" id="KAH0816437.1"/>
    </source>
</evidence>
<dbReference type="GO" id="GO:0032809">
    <property type="term" value="C:neuronal cell body membrane"/>
    <property type="evidence" value="ECO:0007669"/>
    <property type="project" value="TreeGrafter"/>
</dbReference>
<dbReference type="Pfam" id="PF00520">
    <property type="entry name" value="Ion_trans"/>
    <property type="match status" value="1"/>
</dbReference>
<keyword evidence="5" id="KW-0631">Potassium channel</keyword>
<comment type="caution">
    <text evidence="14">The sequence shown here is derived from an EMBL/GenBank/DDBJ whole genome shotgun (WGS) entry which is preliminary data.</text>
</comment>
<keyword evidence="4 12" id="KW-0812">Transmembrane</keyword>
<feature type="transmembrane region" description="Helical" evidence="12">
    <location>
        <begin position="295"/>
        <end position="320"/>
    </location>
</feature>
<reference evidence="14" key="2">
    <citation type="submission" date="2021-08" db="EMBL/GenBank/DDBJ databases">
        <authorList>
            <person name="Eriksson T."/>
        </authorList>
    </citation>
    <scope>NUCLEOTIDE SEQUENCE</scope>
    <source>
        <strain evidence="14">Stoneville</strain>
        <tissue evidence="14">Whole head</tissue>
    </source>
</reference>
<keyword evidence="11" id="KW-0407">Ion channel</keyword>
<evidence type="ECO:0000256" key="3">
    <source>
        <dbReference type="ARBA" id="ARBA00022538"/>
    </source>
</evidence>
<dbReference type="Proteomes" id="UP000719412">
    <property type="component" value="Unassembled WGS sequence"/>
</dbReference>
<evidence type="ECO:0000256" key="1">
    <source>
        <dbReference type="ARBA" id="ARBA00004141"/>
    </source>
</evidence>
<evidence type="ECO:0000256" key="8">
    <source>
        <dbReference type="ARBA" id="ARBA00022989"/>
    </source>
</evidence>
<dbReference type="GO" id="GO:0032590">
    <property type="term" value="C:dendrite membrane"/>
    <property type="evidence" value="ECO:0007669"/>
    <property type="project" value="TreeGrafter"/>
</dbReference>
<proteinExistence type="predicted"/>
<dbReference type="GO" id="GO:0042734">
    <property type="term" value="C:presynaptic membrane"/>
    <property type="evidence" value="ECO:0007669"/>
    <property type="project" value="TreeGrafter"/>
</dbReference>
<keyword evidence="2" id="KW-0813">Transport</keyword>
<evidence type="ECO:0000256" key="7">
    <source>
        <dbReference type="ARBA" id="ARBA00022958"/>
    </source>
</evidence>
<dbReference type="GO" id="GO:0043679">
    <property type="term" value="C:axon terminus"/>
    <property type="evidence" value="ECO:0007669"/>
    <property type="project" value="TreeGrafter"/>
</dbReference>
<keyword evidence="10 12" id="KW-0472">Membrane</keyword>
<feature type="transmembrane region" description="Helical" evidence="12">
    <location>
        <begin position="27"/>
        <end position="47"/>
    </location>
</feature>
<dbReference type="GO" id="GO:0005251">
    <property type="term" value="F:delayed rectifier potassium channel activity"/>
    <property type="evidence" value="ECO:0007669"/>
    <property type="project" value="TreeGrafter"/>
</dbReference>
<organism evidence="14 15">
    <name type="scientific">Tenebrio molitor</name>
    <name type="common">Yellow mealworm beetle</name>
    <dbReference type="NCBI Taxonomy" id="7067"/>
    <lineage>
        <taxon>Eukaryota</taxon>
        <taxon>Metazoa</taxon>
        <taxon>Ecdysozoa</taxon>
        <taxon>Arthropoda</taxon>
        <taxon>Hexapoda</taxon>
        <taxon>Insecta</taxon>
        <taxon>Pterygota</taxon>
        <taxon>Neoptera</taxon>
        <taxon>Endopterygota</taxon>
        <taxon>Coleoptera</taxon>
        <taxon>Polyphaga</taxon>
        <taxon>Cucujiformia</taxon>
        <taxon>Tenebrionidae</taxon>
        <taxon>Tenebrio</taxon>
    </lineage>
</organism>
<comment type="subcellular location">
    <subcellularLocation>
        <location evidence="1">Membrane</location>
        <topology evidence="1">Multi-pass membrane protein</topology>
    </subcellularLocation>
</comment>
<accession>A0A8J6HL98</accession>
<dbReference type="Gene3D" id="1.10.287.70">
    <property type="match status" value="1"/>
</dbReference>
<dbReference type="InterPro" id="IPR005821">
    <property type="entry name" value="Ion_trans_dom"/>
</dbReference>
<name>A0A8J6HL98_TENMO</name>
<evidence type="ECO:0000313" key="15">
    <source>
        <dbReference type="Proteomes" id="UP000719412"/>
    </source>
</evidence>
<dbReference type="SUPFAM" id="SSF81324">
    <property type="entry name" value="Voltage-gated potassium channels"/>
    <property type="match status" value="1"/>
</dbReference>
<evidence type="ECO:0000256" key="6">
    <source>
        <dbReference type="ARBA" id="ARBA00022882"/>
    </source>
</evidence>
<dbReference type="FunFam" id="1.10.287.70:FF:000011">
    <property type="entry name" value="Potassium channel, voltage-gated Shaw-related subfamily C, member 4"/>
    <property type="match status" value="1"/>
</dbReference>
<dbReference type="EMBL" id="JABDTM020021553">
    <property type="protein sequence ID" value="KAH0816437.1"/>
    <property type="molecule type" value="Genomic_DNA"/>
</dbReference>
<evidence type="ECO:0000256" key="2">
    <source>
        <dbReference type="ARBA" id="ARBA00022448"/>
    </source>
</evidence>
<dbReference type="PRINTS" id="PR00169">
    <property type="entry name" value="KCHANNEL"/>
</dbReference>
<evidence type="ECO:0000256" key="5">
    <source>
        <dbReference type="ARBA" id="ARBA00022826"/>
    </source>
</evidence>
<evidence type="ECO:0000256" key="11">
    <source>
        <dbReference type="ARBA" id="ARBA00023303"/>
    </source>
</evidence>
<gene>
    <name evidence="14" type="ORF">GEV33_006354</name>
</gene>
<protein>
    <recommendedName>
        <fullName evidence="13">Ion transport domain-containing protein</fullName>
    </recommendedName>
</protein>
<keyword evidence="3" id="KW-0633">Potassium transport</keyword>
<dbReference type="PRINTS" id="PR01491">
    <property type="entry name" value="KVCHANNEL"/>
</dbReference>
<dbReference type="InterPro" id="IPR027359">
    <property type="entry name" value="Volt_channel_dom_sf"/>
</dbReference>
<dbReference type="Gene3D" id="1.20.120.350">
    <property type="entry name" value="Voltage-gated potassium channels. Chain C"/>
    <property type="match status" value="1"/>
</dbReference>
<keyword evidence="9" id="KW-0406">Ion transport</keyword>
<evidence type="ECO:0000256" key="4">
    <source>
        <dbReference type="ARBA" id="ARBA00022692"/>
    </source>
</evidence>
<keyword evidence="15" id="KW-1185">Reference proteome</keyword>
<dbReference type="PANTHER" id="PTHR11537:SF278">
    <property type="entry name" value="SHAW-LIKE, ISOFORM C"/>
    <property type="match status" value="1"/>
</dbReference>
<dbReference type="InterPro" id="IPR028325">
    <property type="entry name" value="VG_K_chnl"/>
</dbReference>
<keyword evidence="6" id="KW-0851">Voltage-gated channel</keyword>
<dbReference type="GO" id="GO:0001508">
    <property type="term" value="P:action potential"/>
    <property type="evidence" value="ECO:0007669"/>
    <property type="project" value="TreeGrafter"/>
</dbReference>
<evidence type="ECO:0000256" key="10">
    <source>
        <dbReference type="ARBA" id="ARBA00023136"/>
    </source>
</evidence>
<dbReference type="GO" id="GO:0045211">
    <property type="term" value="C:postsynaptic membrane"/>
    <property type="evidence" value="ECO:0007669"/>
    <property type="project" value="TreeGrafter"/>
</dbReference>
<evidence type="ECO:0000259" key="13">
    <source>
        <dbReference type="Pfam" id="PF00520"/>
    </source>
</evidence>
<dbReference type="AlphaFoldDB" id="A0A8J6HL98"/>
<dbReference type="PANTHER" id="PTHR11537">
    <property type="entry name" value="VOLTAGE-GATED POTASSIUM CHANNEL"/>
    <property type="match status" value="1"/>
</dbReference>
<keyword evidence="8 12" id="KW-1133">Transmembrane helix</keyword>
<sequence length="384" mass="43029">MDKLKSIAPFRFVSHTNRTQTNINDGGAIVAGASVFFICASVLSFCLKTHRGFRVDCDAVKRNATEDKDCSEPHPYFLTVEHICNAWFTFEFAVRLIVSRQIGPLFLKNKNHSRSLLQTDSSERGRSINPDCPGSKLVAQTSPLSQVAPHVIEFVKSPVNIIDFAATLSFYIDINLLFKTKSQLVDFISIIRILRLFKLTRHSPGLKILIHTFKASAKELALLVFFLVLGIVVFASLIFYAEKLQWAELMRRRDTKRRMLQDNPKNCFKSIPEGLWWAIVTMTTVGYGDMAPKTYAGMFVGALCALAGVLTIALPVPVIVSNFSMFYSHTQVSWASFIASRGPPGRKNFAETPERRLKDDPDAIIKSNELFQTSSLIFIGLHGD</sequence>
<dbReference type="InterPro" id="IPR003968">
    <property type="entry name" value="K_chnl_volt-dep_Kv"/>
</dbReference>
<evidence type="ECO:0000256" key="9">
    <source>
        <dbReference type="ARBA" id="ARBA00023065"/>
    </source>
</evidence>